<reference evidence="2" key="1">
    <citation type="submission" date="2024-06" db="EMBL/GenBank/DDBJ databases">
        <authorList>
            <consortium name="consrtm"/>
            <person name="Uemura M."/>
            <person name="Terahara T."/>
        </authorList>
    </citation>
    <scope>NUCLEOTIDE SEQUENCE</scope>
    <source>
        <strain evidence="2">KM77-8</strain>
    </source>
</reference>
<name>A0AAT9HN06_9ACTN</name>
<feature type="transmembrane region" description="Helical" evidence="1">
    <location>
        <begin position="20"/>
        <end position="42"/>
    </location>
</feature>
<dbReference type="AlphaFoldDB" id="A0AAT9HN06"/>
<evidence type="ECO:0008006" key="3">
    <source>
        <dbReference type="Google" id="ProtNLM"/>
    </source>
</evidence>
<gene>
    <name evidence="2" type="ORF">SHKM778_51930</name>
</gene>
<evidence type="ECO:0000313" key="2">
    <source>
        <dbReference type="EMBL" id="BFO18805.1"/>
    </source>
</evidence>
<reference evidence="2" key="2">
    <citation type="submission" date="2024-07" db="EMBL/GenBank/DDBJ databases">
        <title>Streptomyces haneummycinica sp. nov., a new antibiotic-producing actinobacterium isolated from marine sediment.</title>
        <authorList>
            <person name="Uemura M."/>
            <person name="Hamada M."/>
            <person name="Hirano S."/>
            <person name="Kobayashi K."/>
            <person name="Ohshiro T."/>
            <person name="Kobayashi T."/>
            <person name="Terahara T."/>
        </authorList>
    </citation>
    <scope>NUCLEOTIDE SEQUENCE</scope>
    <source>
        <strain evidence="2">KM77-8</strain>
    </source>
</reference>
<proteinExistence type="predicted"/>
<keyword evidence="1" id="KW-0812">Transmembrane</keyword>
<organism evidence="2">
    <name type="scientific">Streptomyces haneummycinicus</name>
    <dbReference type="NCBI Taxonomy" id="3074435"/>
    <lineage>
        <taxon>Bacteria</taxon>
        <taxon>Bacillati</taxon>
        <taxon>Actinomycetota</taxon>
        <taxon>Actinomycetes</taxon>
        <taxon>Kitasatosporales</taxon>
        <taxon>Streptomycetaceae</taxon>
        <taxon>Streptomyces</taxon>
    </lineage>
</organism>
<keyword evidence="1" id="KW-0472">Membrane</keyword>
<protein>
    <recommendedName>
        <fullName evidence="3">Histidine kinase</fullName>
    </recommendedName>
</protein>
<accession>A0AAT9HN06</accession>
<evidence type="ECO:0000256" key="1">
    <source>
        <dbReference type="SAM" id="Phobius"/>
    </source>
</evidence>
<dbReference type="EMBL" id="AP035768">
    <property type="protein sequence ID" value="BFO18805.1"/>
    <property type="molecule type" value="Genomic_DNA"/>
</dbReference>
<sequence length="99" mass="10932">MAGFLGRFRPVVTARPLTHQVFALQVVIVLLLALAAAAALVLQARADTEREARNRALAVARTFAQAPGCGRRWRPTIPARCCNRARRRRARPPTWTSSS</sequence>
<keyword evidence="1" id="KW-1133">Transmembrane helix</keyword>